<dbReference type="RefSeq" id="WP_171223244.1">
    <property type="nucleotide sequence ID" value="NZ_CP121446.1"/>
</dbReference>
<protein>
    <submittedName>
        <fullName evidence="1">Uncharacterized protein</fullName>
    </submittedName>
</protein>
<reference evidence="1 2" key="1">
    <citation type="submission" date="2020-05" db="EMBL/GenBank/DDBJ databases">
        <title>Draft genome of Flavobacterium sp. IMCC34852.</title>
        <authorList>
            <person name="Song J."/>
            <person name="Cho J.-C."/>
        </authorList>
    </citation>
    <scope>NUCLEOTIDE SEQUENCE [LARGE SCALE GENOMIC DNA]</scope>
    <source>
        <strain evidence="1 2">IMCC34852</strain>
    </source>
</reference>
<gene>
    <name evidence="1" type="ORF">HKT18_12730</name>
</gene>
<evidence type="ECO:0000313" key="1">
    <source>
        <dbReference type="EMBL" id="NNT73082.1"/>
    </source>
</evidence>
<evidence type="ECO:0000313" key="2">
    <source>
        <dbReference type="Proteomes" id="UP000536509"/>
    </source>
</evidence>
<dbReference type="EMBL" id="JABEVX010000010">
    <property type="protein sequence ID" value="NNT73082.1"/>
    <property type="molecule type" value="Genomic_DNA"/>
</dbReference>
<dbReference type="Proteomes" id="UP000536509">
    <property type="component" value="Unassembled WGS sequence"/>
</dbReference>
<name>A0A7Y3W014_9FLAO</name>
<comment type="caution">
    <text evidence="1">The sequence shown here is derived from an EMBL/GenBank/DDBJ whole genome shotgun (WGS) entry which is preliminary data.</text>
</comment>
<proteinExistence type="predicted"/>
<accession>A0A7Y3W014</accession>
<keyword evidence="2" id="KW-1185">Reference proteome</keyword>
<dbReference type="AlphaFoldDB" id="A0A7Y3W014"/>
<organism evidence="1 2">
    <name type="scientific">Flavobacterium rivulicola</name>
    <dbReference type="NCBI Taxonomy" id="2732161"/>
    <lineage>
        <taxon>Bacteria</taxon>
        <taxon>Pseudomonadati</taxon>
        <taxon>Bacteroidota</taxon>
        <taxon>Flavobacteriia</taxon>
        <taxon>Flavobacteriales</taxon>
        <taxon>Flavobacteriaceae</taxon>
        <taxon>Flavobacterium</taxon>
    </lineage>
</organism>
<sequence length="227" mass="25851">MKHQFKLILSSFFISAFVYGQAPRPTSLDYSDVSMLGRQYVKQAADIKGSPYINKVFGHGKVVNVADNVFLRYNAHNDVFEFISPKNDTLVLNKTDAYGEIEFTGTKINYRLVNYTNKDGNSTRGYLVHLHQKNDFVLYKKQKINYSAARPAVSSYAADLPPEYTLAADVFYFKNKGQDIIEFPTNKKGLVKLYPERKEAIEAFLKQNKIDFNSEADLTKLIDFLAG</sequence>